<organism evidence="4 5">
    <name type="scientific">Cryptosporangium phraense</name>
    <dbReference type="NCBI Taxonomy" id="2593070"/>
    <lineage>
        <taxon>Bacteria</taxon>
        <taxon>Bacillati</taxon>
        <taxon>Actinomycetota</taxon>
        <taxon>Actinomycetes</taxon>
        <taxon>Cryptosporangiales</taxon>
        <taxon>Cryptosporangiaceae</taxon>
        <taxon>Cryptosporangium</taxon>
    </lineage>
</organism>
<comment type="caution">
    <text evidence="4">The sequence shown here is derived from an EMBL/GenBank/DDBJ whole genome shotgun (WGS) entry which is preliminary data.</text>
</comment>
<dbReference type="Proteomes" id="UP000317982">
    <property type="component" value="Unassembled WGS sequence"/>
</dbReference>
<reference evidence="4 5" key="1">
    <citation type="submission" date="2019-07" db="EMBL/GenBank/DDBJ databases">
        <title>Cryptosporangium phraense sp. nov., isolated from plant litter.</title>
        <authorList>
            <person name="Suriyachadkun C."/>
        </authorList>
    </citation>
    <scope>NUCLEOTIDE SEQUENCE [LARGE SCALE GENOMIC DNA]</scope>
    <source>
        <strain evidence="4 5">A-T 5661</strain>
    </source>
</reference>
<evidence type="ECO:0000313" key="4">
    <source>
        <dbReference type="EMBL" id="TQS44753.1"/>
    </source>
</evidence>
<proteinExistence type="predicted"/>
<dbReference type="Gene3D" id="3.40.630.30">
    <property type="match status" value="1"/>
</dbReference>
<dbReference type="Pfam" id="PF00583">
    <property type="entry name" value="Acetyltransf_1"/>
    <property type="match status" value="1"/>
</dbReference>
<feature type="domain" description="N-acetyltransferase" evidence="3">
    <location>
        <begin position="1"/>
        <end position="160"/>
    </location>
</feature>
<dbReference type="SUPFAM" id="SSF55729">
    <property type="entry name" value="Acyl-CoA N-acyltransferases (Nat)"/>
    <property type="match status" value="1"/>
</dbReference>
<accession>A0A545ATX1</accession>
<dbReference type="PANTHER" id="PTHR43877">
    <property type="entry name" value="AMINOALKYLPHOSPHONATE N-ACETYLTRANSFERASE-RELATED-RELATED"/>
    <property type="match status" value="1"/>
</dbReference>
<dbReference type="InParanoid" id="A0A545ATX1"/>
<evidence type="ECO:0000256" key="1">
    <source>
        <dbReference type="ARBA" id="ARBA00022679"/>
    </source>
</evidence>
<dbReference type="EMBL" id="VIRS01000007">
    <property type="protein sequence ID" value="TQS44753.1"/>
    <property type="molecule type" value="Genomic_DNA"/>
</dbReference>
<name>A0A545ATX1_9ACTN</name>
<dbReference type="CDD" id="cd04301">
    <property type="entry name" value="NAT_SF"/>
    <property type="match status" value="1"/>
</dbReference>
<gene>
    <name evidence="4" type="ORF">FL583_12365</name>
</gene>
<dbReference type="InterPro" id="IPR000182">
    <property type="entry name" value="GNAT_dom"/>
</dbReference>
<dbReference type="InterPro" id="IPR050832">
    <property type="entry name" value="Bact_Acetyltransf"/>
</dbReference>
<dbReference type="PROSITE" id="PS51186">
    <property type="entry name" value="GNAT"/>
    <property type="match status" value="1"/>
</dbReference>
<evidence type="ECO:0000259" key="3">
    <source>
        <dbReference type="PROSITE" id="PS51186"/>
    </source>
</evidence>
<dbReference type="OrthoDB" id="9805924at2"/>
<keyword evidence="2" id="KW-0012">Acyltransferase</keyword>
<keyword evidence="5" id="KW-1185">Reference proteome</keyword>
<evidence type="ECO:0000313" key="5">
    <source>
        <dbReference type="Proteomes" id="UP000317982"/>
    </source>
</evidence>
<dbReference type="RefSeq" id="WP_142704735.1">
    <property type="nucleotide sequence ID" value="NZ_VIRS01000007.1"/>
</dbReference>
<protein>
    <submittedName>
        <fullName evidence="4">GNAT family N-acetyltransferase</fullName>
    </submittedName>
</protein>
<sequence length="168" mass="18342">MIIPAVPGDAAELAALVNEVYAEAEEGLWPPGTPRTSVDEVASLITAGQLLVALAGGEIAGVVRVQLLDDRTGEFGMLAASRKHRGTGVGRELVAAAEEWARDAGRTTMQLEILVPHEWAHPSKEFLRAWYGRLGYRHERNEPLELTYPHLAPLLATPCDLTVWFKPL</sequence>
<dbReference type="PANTHER" id="PTHR43877:SF2">
    <property type="entry name" value="AMINOALKYLPHOSPHONATE N-ACETYLTRANSFERASE-RELATED"/>
    <property type="match status" value="1"/>
</dbReference>
<dbReference type="AlphaFoldDB" id="A0A545ATX1"/>
<keyword evidence="1 4" id="KW-0808">Transferase</keyword>
<dbReference type="InterPro" id="IPR016181">
    <property type="entry name" value="Acyl_CoA_acyltransferase"/>
</dbReference>
<dbReference type="GO" id="GO:0016747">
    <property type="term" value="F:acyltransferase activity, transferring groups other than amino-acyl groups"/>
    <property type="evidence" value="ECO:0007669"/>
    <property type="project" value="InterPro"/>
</dbReference>
<evidence type="ECO:0000256" key="2">
    <source>
        <dbReference type="ARBA" id="ARBA00023315"/>
    </source>
</evidence>